<dbReference type="CDD" id="cd23507">
    <property type="entry name" value="hydrophobin_I"/>
    <property type="match status" value="1"/>
</dbReference>
<dbReference type="OrthoDB" id="4225815at2759"/>
<keyword evidence="4 6" id="KW-0964">Secreted</keyword>
<keyword evidence="3 6" id="KW-0134">Cell wall</keyword>
<dbReference type="GO" id="GO:0005199">
    <property type="term" value="F:structural constituent of cell wall"/>
    <property type="evidence" value="ECO:0007669"/>
    <property type="project" value="InterPro"/>
</dbReference>
<evidence type="ECO:0000256" key="6">
    <source>
        <dbReference type="RuleBase" id="RU365009"/>
    </source>
</evidence>
<name>A0A409Y1F8_9AGAR</name>
<dbReference type="AlphaFoldDB" id="A0A409Y1F8"/>
<evidence type="ECO:0000256" key="5">
    <source>
        <dbReference type="ARBA" id="ARBA00023157"/>
    </source>
</evidence>
<dbReference type="Pfam" id="PF01185">
    <property type="entry name" value="Hydrophobin"/>
    <property type="match status" value="1"/>
</dbReference>
<comment type="subcellular location">
    <subcellularLocation>
        <location evidence="1 6">Secreted</location>
        <location evidence="1 6">Cell wall</location>
    </subcellularLocation>
</comment>
<keyword evidence="5 6" id="KW-1015">Disulfide bond</keyword>
<evidence type="ECO:0000313" key="8">
    <source>
        <dbReference type="Proteomes" id="UP000284706"/>
    </source>
</evidence>
<evidence type="ECO:0000256" key="4">
    <source>
        <dbReference type="ARBA" id="ARBA00022525"/>
    </source>
</evidence>
<dbReference type="InterPro" id="IPR001338">
    <property type="entry name" value="Class_I_Hydrophobin"/>
</dbReference>
<feature type="chain" id="PRO_5018818262" description="Hydrophobin" evidence="6">
    <location>
        <begin position="23"/>
        <end position="127"/>
    </location>
</feature>
<dbReference type="GO" id="GO:0009277">
    <property type="term" value="C:fungal-type cell wall"/>
    <property type="evidence" value="ECO:0007669"/>
    <property type="project" value="InterPro"/>
</dbReference>
<gene>
    <name evidence="7" type="ORF">CVT26_006009</name>
</gene>
<dbReference type="Proteomes" id="UP000284706">
    <property type="component" value="Unassembled WGS sequence"/>
</dbReference>
<feature type="signal peptide" evidence="6">
    <location>
        <begin position="1"/>
        <end position="22"/>
    </location>
</feature>
<dbReference type="InParanoid" id="A0A409Y1F8"/>
<accession>A0A409Y1F8</accession>
<sequence>MFARLYSLFFFLFCAVPLLVHATVLPRGGGRGGDHDHGHGGSTSNNCNTGPVQCCNNVGSAESLGVTSLLSLLGIAVDPITAILGLDCNPISVIGAGRDSSAQPVCCTNNNFNGLINVGCTPINLNL</sequence>
<keyword evidence="6" id="KW-0732">Signal</keyword>
<evidence type="ECO:0000256" key="2">
    <source>
        <dbReference type="ARBA" id="ARBA00010446"/>
    </source>
</evidence>
<dbReference type="SMART" id="SM00075">
    <property type="entry name" value="HYDRO"/>
    <property type="match status" value="1"/>
</dbReference>
<comment type="caution">
    <text evidence="7">The sequence shown here is derived from an EMBL/GenBank/DDBJ whole genome shotgun (WGS) entry which is preliminary data.</text>
</comment>
<dbReference type="STRING" id="231916.A0A409Y1F8"/>
<evidence type="ECO:0000256" key="3">
    <source>
        <dbReference type="ARBA" id="ARBA00022512"/>
    </source>
</evidence>
<dbReference type="EMBL" id="NHYE01001319">
    <property type="protein sequence ID" value="PPQ96840.1"/>
    <property type="molecule type" value="Genomic_DNA"/>
</dbReference>
<evidence type="ECO:0000313" key="7">
    <source>
        <dbReference type="EMBL" id="PPQ96840.1"/>
    </source>
</evidence>
<reference evidence="7 8" key="1">
    <citation type="journal article" date="2018" name="Evol. Lett.">
        <title>Horizontal gene cluster transfer increased hallucinogenic mushroom diversity.</title>
        <authorList>
            <person name="Reynolds H.T."/>
            <person name="Vijayakumar V."/>
            <person name="Gluck-Thaler E."/>
            <person name="Korotkin H.B."/>
            <person name="Matheny P.B."/>
            <person name="Slot J.C."/>
        </authorList>
    </citation>
    <scope>NUCLEOTIDE SEQUENCE [LARGE SCALE GENOMIC DNA]</scope>
    <source>
        <strain evidence="7 8">SRW20</strain>
    </source>
</reference>
<organism evidence="7 8">
    <name type="scientific">Gymnopilus dilepis</name>
    <dbReference type="NCBI Taxonomy" id="231916"/>
    <lineage>
        <taxon>Eukaryota</taxon>
        <taxon>Fungi</taxon>
        <taxon>Dikarya</taxon>
        <taxon>Basidiomycota</taxon>
        <taxon>Agaricomycotina</taxon>
        <taxon>Agaricomycetes</taxon>
        <taxon>Agaricomycetidae</taxon>
        <taxon>Agaricales</taxon>
        <taxon>Agaricineae</taxon>
        <taxon>Hymenogastraceae</taxon>
        <taxon>Gymnopilus</taxon>
    </lineage>
</organism>
<keyword evidence="8" id="KW-1185">Reference proteome</keyword>
<proteinExistence type="inferred from homology"/>
<protein>
    <recommendedName>
        <fullName evidence="6">Hydrophobin</fullName>
    </recommendedName>
</protein>
<comment type="similarity">
    <text evidence="2 6">Belongs to the fungal hydrophobin family.</text>
</comment>
<evidence type="ECO:0000256" key="1">
    <source>
        <dbReference type="ARBA" id="ARBA00004191"/>
    </source>
</evidence>